<reference evidence="1" key="1">
    <citation type="submission" date="2023-04" db="EMBL/GenBank/DDBJ databases">
        <title>Draft Genome sequencing of Naganishia species isolated from polar environments using Oxford Nanopore Technology.</title>
        <authorList>
            <person name="Leo P."/>
            <person name="Venkateswaran K."/>
        </authorList>
    </citation>
    <scope>NUCLEOTIDE SEQUENCE</scope>
    <source>
        <strain evidence="1">DBVPG 5303</strain>
    </source>
</reference>
<dbReference type="EMBL" id="JASBWV010000026">
    <property type="protein sequence ID" value="KAJ9118973.1"/>
    <property type="molecule type" value="Genomic_DNA"/>
</dbReference>
<sequence length="314" mass="34640">MSVSRDPSVVAPARPRTAASFLSRPPSTRPGTAFGARSNAHSDNPGEWVVAVNQGREQGMTVGIAAYDTVSGRRTGTVFGKLVARAWQSPLEFAVAQLLGTAGYEHIKDFMVQDDERRAGVLVTTQDKYYGTAAMGALFRYLFENGESFAPHSLRIEYRALEGEPNPITGKVGLLTTALSASVKDILENRLDVVQELVENDALRKTLKTALTTIDKMLNDTRAEAVANLLDATFNEDATVHQGNKQNYKAIKLYAIIAEPNGTLDIARKTHTEHVEDIAKQFKYADDRFVFFGLLEETEQLPPDFNKYKKKGNK</sequence>
<organism evidence="1 2">
    <name type="scientific">Naganishia onofrii</name>
    <dbReference type="NCBI Taxonomy" id="1851511"/>
    <lineage>
        <taxon>Eukaryota</taxon>
        <taxon>Fungi</taxon>
        <taxon>Dikarya</taxon>
        <taxon>Basidiomycota</taxon>
        <taxon>Agaricomycotina</taxon>
        <taxon>Tremellomycetes</taxon>
        <taxon>Filobasidiales</taxon>
        <taxon>Filobasidiaceae</taxon>
        <taxon>Naganishia</taxon>
    </lineage>
</organism>
<gene>
    <name evidence="1" type="ORF">QFC24_005939</name>
</gene>
<comment type="caution">
    <text evidence="1">The sequence shown here is derived from an EMBL/GenBank/DDBJ whole genome shotgun (WGS) entry which is preliminary data.</text>
</comment>
<evidence type="ECO:0000313" key="1">
    <source>
        <dbReference type="EMBL" id="KAJ9118973.1"/>
    </source>
</evidence>
<keyword evidence="2" id="KW-1185">Reference proteome</keyword>
<dbReference type="Proteomes" id="UP001234202">
    <property type="component" value="Unassembled WGS sequence"/>
</dbReference>
<protein>
    <submittedName>
        <fullName evidence="1">Uncharacterized protein</fullName>
    </submittedName>
</protein>
<evidence type="ECO:0000313" key="2">
    <source>
        <dbReference type="Proteomes" id="UP001234202"/>
    </source>
</evidence>
<name>A0ACC2X4N0_9TREE</name>
<accession>A0ACC2X4N0</accession>
<proteinExistence type="predicted"/>